<comment type="caution">
    <text evidence="2">The sequence shown here is derived from an EMBL/GenBank/DDBJ whole genome shotgun (WGS) entry which is preliminary data.</text>
</comment>
<dbReference type="Proteomes" id="UP001287059">
    <property type="component" value="Unassembled WGS sequence"/>
</dbReference>
<keyword evidence="1" id="KW-0175">Coiled coil</keyword>
<protein>
    <submittedName>
        <fullName evidence="2">Uncharacterized protein</fullName>
    </submittedName>
</protein>
<keyword evidence="3" id="KW-1185">Reference proteome</keyword>
<evidence type="ECO:0000313" key="3">
    <source>
        <dbReference type="Proteomes" id="UP001287059"/>
    </source>
</evidence>
<name>A0ABU4Y4K4_9HYPH</name>
<sequence length="307" mass="33476">MKSLPPGRISAIPSTEAIRTIDRVMLLDTIEWCDSQVALTARNEGSRTMLREISEEVRANLKDRLREVRRAIRRHRHDSNPAQEAEAGARAPFPLGEIEGLFGHAVSAFDDAMTMAETLVPQEWKGGHPGSATPRPLGDYFTARDPIDGERAFRRDVYALTRAVLARRQMGDVAVREATFAAVHADILRDQAQSFARLESETVRAERVVLVAGITSKLMVELVRHDPLRSIAGANTRLDSETAIICLAPVALACGLATMDPAPEIDLLETATLAVDAWLDRIVAALAEKDSRGALTAILAALLAHLP</sequence>
<dbReference type="EMBL" id="JAVIIW010000038">
    <property type="protein sequence ID" value="MDX8481873.1"/>
    <property type="molecule type" value="Genomic_DNA"/>
</dbReference>
<evidence type="ECO:0000256" key="1">
    <source>
        <dbReference type="SAM" id="Coils"/>
    </source>
</evidence>
<accession>A0ABU4Y4K4</accession>
<gene>
    <name evidence="2" type="ORF">RFN28_25915</name>
</gene>
<evidence type="ECO:0000313" key="2">
    <source>
        <dbReference type="EMBL" id="MDX8481873.1"/>
    </source>
</evidence>
<proteinExistence type="predicted"/>
<feature type="coiled-coil region" evidence="1">
    <location>
        <begin position="51"/>
        <end position="78"/>
    </location>
</feature>
<organism evidence="2 3">
    <name type="scientific">Mesorhizobium album</name>
    <dbReference type="NCBI Taxonomy" id="3072314"/>
    <lineage>
        <taxon>Bacteria</taxon>
        <taxon>Pseudomonadati</taxon>
        <taxon>Pseudomonadota</taxon>
        <taxon>Alphaproteobacteria</taxon>
        <taxon>Hyphomicrobiales</taxon>
        <taxon>Phyllobacteriaceae</taxon>
        <taxon>Mesorhizobium</taxon>
    </lineage>
</organism>
<reference evidence="2 3" key="1">
    <citation type="submission" date="2023-08" db="EMBL/GenBank/DDBJ databases">
        <title>Implementing the SeqCode for naming new Mesorhizobium species isolated from Vachellia karroo root nodules.</title>
        <authorList>
            <person name="Van Lill M."/>
        </authorList>
    </citation>
    <scope>NUCLEOTIDE SEQUENCE [LARGE SCALE GENOMIC DNA]</scope>
    <source>
        <strain evidence="2 3">VK24D</strain>
    </source>
</reference>
<dbReference type="RefSeq" id="WP_320290020.1">
    <property type="nucleotide sequence ID" value="NZ_JAVIIW010000038.1"/>
</dbReference>